<dbReference type="InterPro" id="IPR036249">
    <property type="entry name" value="Thioredoxin-like_sf"/>
</dbReference>
<evidence type="ECO:0000256" key="3">
    <source>
        <dbReference type="ARBA" id="ARBA00022679"/>
    </source>
</evidence>
<accession>A0AA38WF50</accession>
<dbReference type="InterPro" id="IPR010987">
    <property type="entry name" value="Glutathione-S-Trfase_C-like"/>
</dbReference>
<dbReference type="AlphaFoldDB" id="A0AA38WF50"/>
<gene>
    <name evidence="8" type="ORF">OSB04_013051</name>
</gene>
<organism evidence="8 9">
    <name type="scientific">Centaurea solstitialis</name>
    <name type="common">yellow star-thistle</name>
    <dbReference type="NCBI Taxonomy" id="347529"/>
    <lineage>
        <taxon>Eukaryota</taxon>
        <taxon>Viridiplantae</taxon>
        <taxon>Streptophyta</taxon>
        <taxon>Embryophyta</taxon>
        <taxon>Tracheophyta</taxon>
        <taxon>Spermatophyta</taxon>
        <taxon>Magnoliopsida</taxon>
        <taxon>eudicotyledons</taxon>
        <taxon>Gunneridae</taxon>
        <taxon>Pentapetalae</taxon>
        <taxon>asterids</taxon>
        <taxon>campanulids</taxon>
        <taxon>Asterales</taxon>
        <taxon>Asteraceae</taxon>
        <taxon>Carduoideae</taxon>
        <taxon>Cardueae</taxon>
        <taxon>Centaureinae</taxon>
        <taxon>Centaurea</taxon>
    </lineage>
</organism>
<dbReference type="GO" id="GO:0006749">
    <property type="term" value="P:glutathione metabolic process"/>
    <property type="evidence" value="ECO:0007669"/>
    <property type="project" value="InterPro"/>
</dbReference>
<evidence type="ECO:0000256" key="4">
    <source>
        <dbReference type="ARBA" id="ARBA00047960"/>
    </source>
</evidence>
<dbReference type="SUPFAM" id="SSF47616">
    <property type="entry name" value="GST C-terminal domain-like"/>
    <property type="match status" value="1"/>
</dbReference>
<reference evidence="8" key="1">
    <citation type="submission" date="2023-03" db="EMBL/GenBank/DDBJ databases">
        <title>Chromosome-scale reference genome and RAD-based genetic map of yellow starthistle (Centaurea solstitialis) reveal putative structural variation and QTLs associated with invader traits.</title>
        <authorList>
            <person name="Reatini B."/>
            <person name="Cang F.A."/>
            <person name="Jiang Q."/>
            <person name="Mckibben M.T.W."/>
            <person name="Barker M.S."/>
            <person name="Rieseberg L.H."/>
            <person name="Dlugosch K.M."/>
        </authorList>
    </citation>
    <scope>NUCLEOTIDE SEQUENCE</scope>
    <source>
        <strain evidence="8">CAN-66</strain>
        <tissue evidence="8">Leaf</tissue>
    </source>
</reference>
<dbReference type="Gene3D" id="3.40.30.10">
    <property type="entry name" value="Glutaredoxin"/>
    <property type="match status" value="1"/>
</dbReference>
<comment type="catalytic activity">
    <reaction evidence="4">
        <text>RX + glutathione = an S-substituted glutathione + a halide anion + H(+)</text>
        <dbReference type="Rhea" id="RHEA:16437"/>
        <dbReference type="ChEBI" id="CHEBI:15378"/>
        <dbReference type="ChEBI" id="CHEBI:16042"/>
        <dbReference type="ChEBI" id="CHEBI:17792"/>
        <dbReference type="ChEBI" id="CHEBI:57925"/>
        <dbReference type="ChEBI" id="CHEBI:90779"/>
        <dbReference type="EC" id="2.5.1.18"/>
    </reaction>
</comment>
<evidence type="ECO:0000259" key="7">
    <source>
        <dbReference type="PROSITE" id="PS50405"/>
    </source>
</evidence>
<sequence>MGEVKLLSNWSSPIALRIIWALKHKAIDYETINEDLQNKSCLLLKYNPIHKKVPVLLHNGTPICESLVILEYIDEIWNTSPRILPEDPLARANARFWAKFGDEQVIPPFYHCIMSQGKDQEAAKEKAIENLKLVEEHLKGKQFFGGKTYGFLDFAFGWLAYYPRIIKKAINLEMLEEEKFPNLCAWNERFRDIPVIKENWPDEDAVIGCFKQSAKAMGYKFCSKVRYLDVNKI</sequence>
<dbReference type="PANTHER" id="PTHR11260:SF762">
    <property type="entry name" value="GLUTATHIONE TRANSFERASE"/>
    <property type="match status" value="1"/>
</dbReference>
<dbReference type="PANTHER" id="PTHR11260">
    <property type="entry name" value="GLUTATHIONE S-TRANSFERASE, GST, SUPERFAMILY, GST DOMAIN CONTAINING"/>
    <property type="match status" value="1"/>
</dbReference>
<dbReference type="InterPro" id="IPR004045">
    <property type="entry name" value="Glutathione_S-Trfase_N"/>
</dbReference>
<dbReference type="Gene3D" id="1.20.1050.10">
    <property type="match status" value="1"/>
</dbReference>
<protein>
    <recommendedName>
        <fullName evidence="5">Probable glutathione S-transferase</fullName>
        <ecNumber evidence="2">2.5.1.18</ecNumber>
    </recommendedName>
</protein>
<evidence type="ECO:0000259" key="6">
    <source>
        <dbReference type="PROSITE" id="PS50404"/>
    </source>
</evidence>
<evidence type="ECO:0000256" key="5">
    <source>
        <dbReference type="ARBA" id="ARBA00071370"/>
    </source>
</evidence>
<dbReference type="GO" id="GO:0005737">
    <property type="term" value="C:cytoplasm"/>
    <property type="evidence" value="ECO:0007669"/>
    <property type="project" value="TreeGrafter"/>
</dbReference>
<dbReference type="SFLD" id="SFLDS00019">
    <property type="entry name" value="Glutathione_Transferase_(cytos"/>
    <property type="match status" value="1"/>
</dbReference>
<dbReference type="CDD" id="cd03058">
    <property type="entry name" value="GST_N_Tau"/>
    <property type="match status" value="1"/>
</dbReference>
<keyword evidence="9" id="KW-1185">Reference proteome</keyword>
<dbReference type="SUPFAM" id="SSF52833">
    <property type="entry name" value="Thioredoxin-like"/>
    <property type="match status" value="1"/>
</dbReference>
<dbReference type="CDD" id="cd03185">
    <property type="entry name" value="GST_C_Tau"/>
    <property type="match status" value="1"/>
</dbReference>
<dbReference type="EC" id="2.5.1.18" evidence="2"/>
<evidence type="ECO:0000256" key="2">
    <source>
        <dbReference type="ARBA" id="ARBA00012452"/>
    </source>
</evidence>
<dbReference type="PROSITE" id="PS50405">
    <property type="entry name" value="GST_CTER"/>
    <property type="match status" value="1"/>
</dbReference>
<dbReference type="Pfam" id="PF02798">
    <property type="entry name" value="GST_N"/>
    <property type="match status" value="1"/>
</dbReference>
<evidence type="ECO:0000256" key="1">
    <source>
        <dbReference type="ARBA" id="ARBA00009929"/>
    </source>
</evidence>
<dbReference type="FunFam" id="3.40.30.10:FF:000014">
    <property type="entry name" value="Tau class glutathione S-transferase"/>
    <property type="match status" value="1"/>
</dbReference>
<dbReference type="InterPro" id="IPR040079">
    <property type="entry name" value="Glutathione_S-Trfase"/>
</dbReference>
<dbReference type="Pfam" id="PF00043">
    <property type="entry name" value="GST_C"/>
    <property type="match status" value="1"/>
</dbReference>
<dbReference type="GO" id="GO:0004364">
    <property type="term" value="F:glutathione transferase activity"/>
    <property type="evidence" value="ECO:0007669"/>
    <property type="project" value="UniProtKB-EC"/>
</dbReference>
<evidence type="ECO:0000313" key="8">
    <source>
        <dbReference type="EMBL" id="KAJ9558437.1"/>
    </source>
</evidence>
<dbReference type="InterPro" id="IPR045074">
    <property type="entry name" value="GST_C_Tau"/>
</dbReference>
<dbReference type="SFLD" id="SFLDG00358">
    <property type="entry name" value="Main_(cytGST)"/>
    <property type="match status" value="1"/>
</dbReference>
<dbReference type="PROSITE" id="PS50404">
    <property type="entry name" value="GST_NTER"/>
    <property type="match status" value="1"/>
</dbReference>
<dbReference type="InterPro" id="IPR036282">
    <property type="entry name" value="Glutathione-S-Trfase_C_sf"/>
</dbReference>
<dbReference type="Proteomes" id="UP001172457">
    <property type="component" value="Chromosome 3"/>
</dbReference>
<dbReference type="InterPro" id="IPR004046">
    <property type="entry name" value="GST_C"/>
</dbReference>
<comment type="caution">
    <text evidence="8">The sequence shown here is derived from an EMBL/GenBank/DDBJ whole genome shotgun (WGS) entry which is preliminary data.</text>
</comment>
<keyword evidence="3" id="KW-0808">Transferase</keyword>
<dbReference type="SFLD" id="SFLDG01152">
    <property type="entry name" value="Main.3:_Omega-_and_Tau-like"/>
    <property type="match status" value="1"/>
</dbReference>
<dbReference type="FunFam" id="1.20.1050.10:FF:000012">
    <property type="entry name" value="Tau class glutathione S-transferase"/>
    <property type="match status" value="1"/>
</dbReference>
<comment type="similarity">
    <text evidence="1">Belongs to the GST superfamily. HSP26 family.</text>
</comment>
<dbReference type="EMBL" id="JARYMX010000003">
    <property type="protein sequence ID" value="KAJ9558437.1"/>
    <property type="molecule type" value="Genomic_DNA"/>
</dbReference>
<name>A0AA38WF50_9ASTR</name>
<feature type="domain" description="GST N-terminal" evidence="6">
    <location>
        <begin position="2"/>
        <end position="81"/>
    </location>
</feature>
<dbReference type="InterPro" id="IPR045073">
    <property type="entry name" value="Omega/Tau-like"/>
</dbReference>
<proteinExistence type="inferred from homology"/>
<evidence type="ECO:0000313" key="9">
    <source>
        <dbReference type="Proteomes" id="UP001172457"/>
    </source>
</evidence>
<feature type="domain" description="GST C-terminal" evidence="7">
    <location>
        <begin position="87"/>
        <end position="217"/>
    </location>
</feature>